<reference evidence="2" key="1">
    <citation type="submission" date="2022-11" db="UniProtKB">
        <authorList>
            <consortium name="WormBaseParasite"/>
        </authorList>
    </citation>
    <scope>IDENTIFICATION</scope>
</reference>
<protein>
    <submittedName>
        <fullName evidence="2">PPPDE domain-containing protein</fullName>
    </submittedName>
</protein>
<dbReference type="AlphaFoldDB" id="A0A914HY47"/>
<evidence type="ECO:0000313" key="2">
    <source>
        <dbReference type="WBParaSite" id="Gr19_v10_g5726.t1"/>
    </source>
</evidence>
<dbReference type="WBParaSite" id="Gr19_v10_g5726.t1">
    <property type="protein sequence ID" value="Gr19_v10_g5726.t1"/>
    <property type="gene ID" value="Gr19_v10_g5726"/>
</dbReference>
<sequence length="213" mass="24098">MSSHSSDPDTHANSTWVSESRPQCGHLHAEYRAVNIRLRSHRMFSDALHVVANAVTGNLITHHAVMISFLCPHCPATSARYHMTCDFSRQGKHAEWGRYQAHVETLQNRTISVSWSDALSAYDTMWGDGYDLLSNNCQRWATTFFKKVAKKSVTQEECAIVKRQLIGELEERNSYGPMNASRVRPPLLFAPLRHLQIISSYPLVLLKMSTASL</sequence>
<proteinExistence type="predicted"/>
<organism evidence="1 2">
    <name type="scientific">Globodera rostochiensis</name>
    <name type="common">Golden nematode worm</name>
    <name type="synonym">Heterodera rostochiensis</name>
    <dbReference type="NCBI Taxonomy" id="31243"/>
    <lineage>
        <taxon>Eukaryota</taxon>
        <taxon>Metazoa</taxon>
        <taxon>Ecdysozoa</taxon>
        <taxon>Nematoda</taxon>
        <taxon>Chromadorea</taxon>
        <taxon>Rhabditida</taxon>
        <taxon>Tylenchina</taxon>
        <taxon>Tylenchomorpha</taxon>
        <taxon>Tylenchoidea</taxon>
        <taxon>Heteroderidae</taxon>
        <taxon>Heteroderinae</taxon>
        <taxon>Globodera</taxon>
    </lineage>
</organism>
<dbReference type="Proteomes" id="UP000887572">
    <property type="component" value="Unplaced"/>
</dbReference>
<name>A0A914HY47_GLORO</name>
<evidence type="ECO:0000313" key="1">
    <source>
        <dbReference type="Proteomes" id="UP000887572"/>
    </source>
</evidence>
<keyword evidence="1" id="KW-1185">Reference proteome</keyword>
<accession>A0A914HY47</accession>